<dbReference type="SUPFAM" id="SSF89392">
    <property type="entry name" value="Prokaryotic lipoproteins and lipoprotein localization factors"/>
    <property type="match status" value="1"/>
</dbReference>
<dbReference type="PROSITE" id="PS51257">
    <property type="entry name" value="PROKAR_LIPOPROTEIN"/>
    <property type="match status" value="1"/>
</dbReference>
<evidence type="ECO:0000256" key="7">
    <source>
        <dbReference type="ARBA" id="ARBA00022927"/>
    </source>
</evidence>
<keyword evidence="5 13" id="KW-0813">Transport</keyword>
<evidence type="ECO:0000313" key="14">
    <source>
        <dbReference type="EMBL" id="SEP12890.1"/>
    </source>
</evidence>
<organism evidence="14 15">
    <name type="scientific">Aquisalimonas asiatica</name>
    <dbReference type="NCBI Taxonomy" id="406100"/>
    <lineage>
        <taxon>Bacteria</taxon>
        <taxon>Pseudomonadati</taxon>
        <taxon>Pseudomonadota</taxon>
        <taxon>Gammaproteobacteria</taxon>
        <taxon>Chromatiales</taxon>
        <taxon>Ectothiorhodospiraceae</taxon>
        <taxon>Aquisalimonas</taxon>
    </lineage>
</organism>
<accession>A0A1H8VBP3</accession>
<dbReference type="HAMAP" id="MF_00233">
    <property type="entry name" value="LolB"/>
    <property type="match status" value="1"/>
</dbReference>
<proteinExistence type="inferred from homology"/>
<evidence type="ECO:0000256" key="1">
    <source>
        <dbReference type="ARBA" id="ARBA00004459"/>
    </source>
</evidence>
<dbReference type="GO" id="GO:0015031">
    <property type="term" value="P:protein transport"/>
    <property type="evidence" value="ECO:0007669"/>
    <property type="project" value="UniProtKB-KW"/>
</dbReference>
<protein>
    <recommendedName>
        <fullName evidence="4 13">Outer-membrane lipoprotein LolB</fullName>
    </recommendedName>
</protein>
<keyword evidence="7 13" id="KW-0653">Protein transport</keyword>
<dbReference type="GO" id="GO:0009279">
    <property type="term" value="C:cell outer membrane"/>
    <property type="evidence" value="ECO:0007669"/>
    <property type="project" value="UniProtKB-SubCell"/>
</dbReference>
<keyword evidence="9 13" id="KW-0564">Palmitate</keyword>
<dbReference type="Gene3D" id="2.50.20.10">
    <property type="entry name" value="Lipoprotein localisation LolA/LolB/LppX"/>
    <property type="match status" value="1"/>
</dbReference>
<evidence type="ECO:0000256" key="11">
    <source>
        <dbReference type="ARBA" id="ARBA00023237"/>
    </source>
</evidence>
<dbReference type="EMBL" id="FOEG01000011">
    <property type="protein sequence ID" value="SEP12890.1"/>
    <property type="molecule type" value="Genomic_DNA"/>
</dbReference>
<dbReference type="InterPro" id="IPR004565">
    <property type="entry name" value="OM_lipoprot_LolB"/>
</dbReference>
<dbReference type="InterPro" id="IPR029046">
    <property type="entry name" value="LolA/LolB/LppX"/>
</dbReference>
<comment type="subcellular location">
    <subcellularLocation>
        <location evidence="1 13">Cell outer membrane</location>
        <topology evidence="1 13">Lipid-anchor</topology>
    </subcellularLocation>
</comment>
<dbReference type="STRING" id="406100.SAMN04488052_11146"/>
<evidence type="ECO:0000256" key="9">
    <source>
        <dbReference type="ARBA" id="ARBA00023139"/>
    </source>
</evidence>
<keyword evidence="8 13" id="KW-0472">Membrane</keyword>
<evidence type="ECO:0000256" key="2">
    <source>
        <dbReference type="ARBA" id="ARBA00009696"/>
    </source>
</evidence>
<sequence>MPGLRRLALISLVTGLIAGCATVPDRDDAEREALLEERTERLEAVSVWQASGRAGITTPDDSASLSMDWRQAGEAYRLDLRAPMGAGSFRLQGDDQGVVLQTSDGVTDSAADPSELLFRYTGFDLPVAVLPWWLRGVPAPGMEVTSMELDRQGRIERMEQAGWTIEYTAYDTVGSLDLPVRLFLEGEGVRLRAHIRDWDTGDSDI</sequence>
<evidence type="ECO:0000256" key="5">
    <source>
        <dbReference type="ARBA" id="ARBA00022448"/>
    </source>
</evidence>
<reference evidence="14 15" key="1">
    <citation type="submission" date="2016-10" db="EMBL/GenBank/DDBJ databases">
        <authorList>
            <person name="de Groot N.N."/>
        </authorList>
    </citation>
    <scope>NUCLEOTIDE SEQUENCE [LARGE SCALE GENOMIC DNA]</scope>
    <source>
        <strain evidence="14 15">CGMCC 1.6291</strain>
    </source>
</reference>
<comment type="subunit">
    <text evidence="3 13">Monomer.</text>
</comment>
<dbReference type="AlphaFoldDB" id="A0A1H8VBP3"/>
<comment type="similarity">
    <text evidence="2 13">Belongs to the LolB family.</text>
</comment>
<keyword evidence="6 13" id="KW-0732">Signal</keyword>
<dbReference type="RefSeq" id="WP_091645893.1">
    <property type="nucleotide sequence ID" value="NZ_FOEG01000011.1"/>
</dbReference>
<evidence type="ECO:0000256" key="3">
    <source>
        <dbReference type="ARBA" id="ARBA00011245"/>
    </source>
</evidence>
<gene>
    <name evidence="13" type="primary">lolB</name>
    <name evidence="14" type="ORF">SAMN04488052_11146</name>
</gene>
<keyword evidence="11 13" id="KW-0998">Cell outer membrane</keyword>
<dbReference type="CDD" id="cd16326">
    <property type="entry name" value="LolB"/>
    <property type="match status" value="1"/>
</dbReference>
<evidence type="ECO:0000256" key="10">
    <source>
        <dbReference type="ARBA" id="ARBA00023186"/>
    </source>
</evidence>
<evidence type="ECO:0000313" key="15">
    <source>
        <dbReference type="Proteomes" id="UP000199657"/>
    </source>
</evidence>
<evidence type="ECO:0000256" key="6">
    <source>
        <dbReference type="ARBA" id="ARBA00022729"/>
    </source>
</evidence>
<keyword evidence="15" id="KW-1185">Reference proteome</keyword>
<dbReference type="Proteomes" id="UP000199657">
    <property type="component" value="Unassembled WGS sequence"/>
</dbReference>
<dbReference type="OrthoDB" id="9797618at2"/>
<evidence type="ECO:0000256" key="4">
    <source>
        <dbReference type="ARBA" id="ARBA00016202"/>
    </source>
</evidence>
<keyword evidence="10 13" id="KW-0143">Chaperone</keyword>
<dbReference type="Pfam" id="PF03550">
    <property type="entry name" value="LolB"/>
    <property type="match status" value="1"/>
</dbReference>
<name>A0A1H8VBP3_9GAMM</name>
<keyword evidence="12 13" id="KW-0449">Lipoprotein</keyword>
<evidence type="ECO:0000256" key="12">
    <source>
        <dbReference type="ARBA" id="ARBA00023288"/>
    </source>
</evidence>
<evidence type="ECO:0000256" key="13">
    <source>
        <dbReference type="HAMAP-Rule" id="MF_00233"/>
    </source>
</evidence>
<comment type="function">
    <text evidence="13">Plays a critical role in the incorporation of lipoproteins in the outer membrane after they are released by the LolA protein.</text>
</comment>
<evidence type="ECO:0000256" key="8">
    <source>
        <dbReference type="ARBA" id="ARBA00023136"/>
    </source>
</evidence>
<dbReference type="NCBIfam" id="TIGR00548">
    <property type="entry name" value="lolB"/>
    <property type="match status" value="1"/>
</dbReference>
<dbReference type="GO" id="GO:0044874">
    <property type="term" value="P:lipoprotein localization to outer membrane"/>
    <property type="evidence" value="ECO:0007669"/>
    <property type="project" value="UniProtKB-UniRule"/>
</dbReference>